<dbReference type="EMBL" id="JBGMDY010000003">
    <property type="protein sequence ID" value="KAL2341006.1"/>
    <property type="molecule type" value="Genomic_DNA"/>
</dbReference>
<evidence type="ECO:0000256" key="1">
    <source>
        <dbReference type="SAM" id="Phobius"/>
    </source>
</evidence>
<evidence type="ECO:0000313" key="3">
    <source>
        <dbReference type="Proteomes" id="UP001603857"/>
    </source>
</evidence>
<keyword evidence="1" id="KW-0812">Transmembrane</keyword>
<organism evidence="2 3">
    <name type="scientific">Flemingia macrophylla</name>
    <dbReference type="NCBI Taxonomy" id="520843"/>
    <lineage>
        <taxon>Eukaryota</taxon>
        <taxon>Viridiplantae</taxon>
        <taxon>Streptophyta</taxon>
        <taxon>Embryophyta</taxon>
        <taxon>Tracheophyta</taxon>
        <taxon>Spermatophyta</taxon>
        <taxon>Magnoliopsida</taxon>
        <taxon>eudicotyledons</taxon>
        <taxon>Gunneridae</taxon>
        <taxon>Pentapetalae</taxon>
        <taxon>rosids</taxon>
        <taxon>fabids</taxon>
        <taxon>Fabales</taxon>
        <taxon>Fabaceae</taxon>
        <taxon>Papilionoideae</taxon>
        <taxon>50 kb inversion clade</taxon>
        <taxon>NPAAA clade</taxon>
        <taxon>indigoferoid/millettioid clade</taxon>
        <taxon>Phaseoleae</taxon>
        <taxon>Flemingia</taxon>
    </lineage>
</organism>
<name>A0ABD1MYU0_9FABA</name>
<comment type="caution">
    <text evidence="2">The sequence shown here is derived from an EMBL/GenBank/DDBJ whole genome shotgun (WGS) entry which is preliminary data.</text>
</comment>
<reference evidence="2 3" key="1">
    <citation type="submission" date="2024-08" db="EMBL/GenBank/DDBJ databases">
        <title>Insights into the chromosomal genome structure of Flemingia macrophylla.</title>
        <authorList>
            <person name="Ding Y."/>
            <person name="Zhao Y."/>
            <person name="Bi W."/>
            <person name="Wu M."/>
            <person name="Zhao G."/>
            <person name="Gong Y."/>
            <person name="Li W."/>
            <person name="Zhang P."/>
        </authorList>
    </citation>
    <scope>NUCLEOTIDE SEQUENCE [LARGE SCALE GENOMIC DNA]</scope>
    <source>
        <strain evidence="2">DYQJB</strain>
        <tissue evidence="2">Leaf</tissue>
    </source>
</reference>
<gene>
    <name evidence="2" type="ORF">Fmac_008946</name>
</gene>
<keyword evidence="3" id="KW-1185">Reference proteome</keyword>
<evidence type="ECO:0000313" key="2">
    <source>
        <dbReference type="EMBL" id="KAL2341006.1"/>
    </source>
</evidence>
<keyword evidence="1" id="KW-1133">Transmembrane helix</keyword>
<dbReference type="Proteomes" id="UP001603857">
    <property type="component" value="Unassembled WGS sequence"/>
</dbReference>
<keyword evidence="1" id="KW-0472">Membrane</keyword>
<accession>A0ABD1MYU0</accession>
<protein>
    <submittedName>
        <fullName evidence="2">Uncharacterized protein</fullName>
    </submittedName>
</protein>
<dbReference type="AlphaFoldDB" id="A0ABD1MYU0"/>
<feature type="transmembrane region" description="Helical" evidence="1">
    <location>
        <begin position="32"/>
        <end position="54"/>
    </location>
</feature>
<sequence length="286" mass="32529">MSKFDQWLRFRSLETTPCSRLMPSVKLGLKTWVFTVNTMLSLFFYMEGVSVLVFTLTKKVVLHGVVGYTKANQLIKQGVSSLNHQYKLYQTMVSERKKLTSKKSCSFSAPISMGRTKTKALIDISSSVQGPSINNKGDMFTTPVEHVHKEPVREIVKRLKSNMQIMMQSLANLENIVATQSPMGRSQSHADFRVTQENIGVQTNRISTSPFQVTKKKNNHKRDKKTQKDSDNKKLKWKLFTVTIGKKDCPLRAVLEPLHGTKYDGLNKYIAIPQVYQILILSSIVR</sequence>
<proteinExistence type="predicted"/>